<evidence type="ECO:0000313" key="4">
    <source>
        <dbReference type="Proteomes" id="UP000070544"/>
    </source>
</evidence>
<feature type="compositionally biased region" description="Basic and acidic residues" evidence="1">
    <location>
        <begin position="271"/>
        <end position="283"/>
    </location>
</feature>
<dbReference type="Gene3D" id="3.40.50.1000">
    <property type="entry name" value="HAD superfamily/HAD-like"/>
    <property type="match status" value="1"/>
</dbReference>
<feature type="region of interest" description="Disordered" evidence="1">
    <location>
        <begin position="1"/>
        <end position="25"/>
    </location>
</feature>
<evidence type="ECO:0000259" key="2">
    <source>
        <dbReference type="Pfam" id="PF03031"/>
    </source>
</evidence>
<evidence type="ECO:0000256" key="1">
    <source>
        <dbReference type="SAM" id="MobiDB-lite"/>
    </source>
</evidence>
<organism evidence="3 4">
    <name type="scientific">Gonapodya prolifera (strain JEL478)</name>
    <name type="common">Monoblepharis prolifera</name>
    <dbReference type="NCBI Taxonomy" id="1344416"/>
    <lineage>
        <taxon>Eukaryota</taxon>
        <taxon>Fungi</taxon>
        <taxon>Fungi incertae sedis</taxon>
        <taxon>Chytridiomycota</taxon>
        <taxon>Chytridiomycota incertae sedis</taxon>
        <taxon>Monoblepharidomycetes</taxon>
        <taxon>Monoblepharidales</taxon>
        <taxon>Gonapodyaceae</taxon>
        <taxon>Gonapodya</taxon>
    </lineage>
</organism>
<reference evidence="3 4" key="1">
    <citation type="journal article" date="2015" name="Genome Biol. Evol.">
        <title>Phylogenomic analyses indicate that early fungi evolved digesting cell walls of algal ancestors of land plants.</title>
        <authorList>
            <person name="Chang Y."/>
            <person name="Wang S."/>
            <person name="Sekimoto S."/>
            <person name="Aerts A.L."/>
            <person name="Choi C."/>
            <person name="Clum A."/>
            <person name="LaButti K.M."/>
            <person name="Lindquist E.A."/>
            <person name="Yee Ngan C."/>
            <person name="Ohm R.A."/>
            <person name="Salamov A.A."/>
            <person name="Grigoriev I.V."/>
            <person name="Spatafora J.W."/>
            <person name="Berbee M.L."/>
        </authorList>
    </citation>
    <scope>NUCLEOTIDE SEQUENCE [LARGE SCALE GENOMIC DNA]</scope>
    <source>
        <strain evidence="3 4">JEL478</strain>
    </source>
</reference>
<dbReference type="EMBL" id="KQ965806">
    <property type="protein sequence ID" value="KXS11146.1"/>
    <property type="molecule type" value="Genomic_DNA"/>
</dbReference>
<dbReference type="AlphaFoldDB" id="A0A139A2X4"/>
<feature type="compositionally biased region" description="Polar residues" evidence="1">
    <location>
        <begin position="1"/>
        <end position="12"/>
    </location>
</feature>
<dbReference type="InterPro" id="IPR036412">
    <property type="entry name" value="HAD-like_sf"/>
</dbReference>
<sequence>MANADPNATSLVDTGRSHAVPPDTTRTDARADILAVLDRNGTLLDHPIYLRPPLVPFLGFLFANFHVVVWTSATAKNARALVEGALPPHLLSEPKFLWDRSKCDVVGSGKDEESMKDLEKIWKKHQKWNEGVPETDIVLPRVAAYLHDLSAWIDVKSLHGESTDVREWIGGTPFGALAVRALDDPSFSNLLSALPTNLFLGHVITTDDQGKVVRKTRTAVRHDQSFDATMQKKARKVGTVGKPVDDVGSGEGEDEFDGKRKDREGDDDDGQDAKRQKIDVSEG</sequence>
<feature type="domain" description="FCP1 homology" evidence="2">
    <location>
        <begin position="37"/>
        <end position="126"/>
    </location>
</feature>
<protein>
    <recommendedName>
        <fullName evidence="2">FCP1 homology domain-containing protein</fullName>
    </recommendedName>
</protein>
<dbReference type="OrthoDB" id="1711508at2759"/>
<proteinExistence type="predicted"/>
<gene>
    <name evidence="3" type="ORF">M427DRAFT_73125</name>
</gene>
<dbReference type="InterPro" id="IPR004274">
    <property type="entry name" value="FCP1_dom"/>
</dbReference>
<dbReference type="InterPro" id="IPR023214">
    <property type="entry name" value="HAD_sf"/>
</dbReference>
<keyword evidence="4" id="KW-1185">Reference proteome</keyword>
<dbReference type="Proteomes" id="UP000070544">
    <property type="component" value="Unassembled WGS sequence"/>
</dbReference>
<name>A0A139A2X4_GONPJ</name>
<dbReference type="SUPFAM" id="SSF56784">
    <property type="entry name" value="HAD-like"/>
    <property type="match status" value="1"/>
</dbReference>
<accession>A0A139A2X4</accession>
<evidence type="ECO:0000313" key="3">
    <source>
        <dbReference type="EMBL" id="KXS11146.1"/>
    </source>
</evidence>
<dbReference type="Pfam" id="PF03031">
    <property type="entry name" value="NIF"/>
    <property type="match status" value="1"/>
</dbReference>
<feature type="region of interest" description="Disordered" evidence="1">
    <location>
        <begin position="226"/>
        <end position="283"/>
    </location>
</feature>